<dbReference type="PROSITE" id="PS51257">
    <property type="entry name" value="PROKAR_LIPOPROTEIN"/>
    <property type="match status" value="1"/>
</dbReference>
<keyword evidence="3" id="KW-0479">Metal-binding</keyword>
<dbReference type="Proteomes" id="UP000000263">
    <property type="component" value="Chromosome"/>
</dbReference>
<dbReference type="Pfam" id="PF01297">
    <property type="entry name" value="ZnuA"/>
    <property type="match status" value="1"/>
</dbReference>
<feature type="region of interest" description="Disordered" evidence="6">
    <location>
        <begin position="24"/>
        <end position="61"/>
    </location>
</feature>
<keyword evidence="9" id="KW-1185">Reference proteome</keyword>
<dbReference type="EMBL" id="CP000804">
    <property type="protein sequence ID" value="ABU57684.1"/>
    <property type="molecule type" value="Genomic_DNA"/>
</dbReference>
<dbReference type="STRING" id="383372.Rcas_1591"/>
<evidence type="ECO:0000256" key="7">
    <source>
        <dbReference type="SAM" id="SignalP"/>
    </source>
</evidence>
<comment type="subcellular location">
    <subcellularLocation>
        <location evidence="1">Cell envelope</location>
    </subcellularLocation>
</comment>
<keyword evidence="4 7" id="KW-0732">Signal</keyword>
<reference evidence="8 9" key="1">
    <citation type="submission" date="2007-08" db="EMBL/GenBank/DDBJ databases">
        <title>Complete sequence of Roseiflexus castenholzii DSM 13941.</title>
        <authorList>
            <consortium name="US DOE Joint Genome Institute"/>
            <person name="Copeland A."/>
            <person name="Lucas S."/>
            <person name="Lapidus A."/>
            <person name="Barry K."/>
            <person name="Glavina del Rio T."/>
            <person name="Dalin E."/>
            <person name="Tice H."/>
            <person name="Pitluck S."/>
            <person name="Thompson L.S."/>
            <person name="Brettin T."/>
            <person name="Bruce D."/>
            <person name="Detter J.C."/>
            <person name="Han C."/>
            <person name="Tapia R."/>
            <person name="Schmutz J."/>
            <person name="Larimer F."/>
            <person name="Land M."/>
            <person name="Hauser L."/>
            <person name="Kyrpides N."/>
            <person name="Mikhailova N."/>
            <person name="Bryant D.A."/>
            <person name="Hanada S."/>
            <person name="Tsukatani Y."/>
            <person name="Richardson P."/>
        </authorList>
    </citation>
    <scope>NUCLEOTIDE SEQUENCE [LARGE SCALE GENOMIC DNA]</scope>
    <source>
        <strain evidence="9">DSM 13941 / HLO8</strain>
    </source>
</reference>
<evidence type="ECO:0000256" key="4">
    <source>
        <dbReference type="ARBA" id="ARBA00022729"/>
    </source>
</evidence>
<gene>
    <name evidence="8" type="ordered locus">Rcas_1591</name>
</gene>
<dbReference type="HOGENOM" id="CLU_016838_6_1_0"/>
<sequence length="497" mass="52692">MIHRIVALALMAVLVLSACGGTQPAPTGGATPPPAASAPTTAPEAPTVAPAEPTVAPTTPPTAAAPTLKVLAVQSFLADIAQNVAGDRLKVEALIPLGVDPHIFEPTPADVRKVAESNVLIVNGAGFEEFLTSLLENAGGERLVIEASQGLTSRTAREGEAAVMSPEELTDALCVEAADLFLAAEEIAAGTDQASAMELVAHKEEEHDHAHDHDHEHGGMFWQVALTQQADGTYAGFLKWDAEGGEIAIATSDGVLTVTGIDSGKAVEAEETLTPACSGLNRAVIMDVEKGEYLLKLSGFREPKATLMITMPAGHHHHDAGDPHFWLDPTKVVTYVANIRDGLISADPAGAEVYRANAERYTAQLNDLDRFIAEEVAKIPEANRKLVTNHESFGYFADRYGFRIIGTIVPAVSTGASPSAQQLARLTDRVREAGVKVIFLETGANPQLAEQLARETGIRVVSDLYTHSLSDADGPAPTYLDMMRYNVKQIVEALQQG</sequence>
<protein>
    <submittedName>
        <fullName evidence="8">Periplasmic solute binding protein</fullName>
    </submittedName>
</protein>
<dbReference type="GO" id="GO:0030313">
    <property type="term" value="C:cell envelope"/>
    <property type="evidence" value="ECO:0007669"/>
    <property type="project" value="UniProtKB-SubCell"/>
</dbReference>
<name>A7NJL4_ROSCS</name>
<dbReference type="PRINTS" id="PR00690">
    <property type="entry name" value="ADHESNFAMILY"/>
</dbReference>
<dbReference type="SUPFAM" id="SSF53807">
    <property type="entry name" value="Helical backbone' metal receptor"/>
    <property type="match status" value="1"/>
</dbReference>
<keyword evidence="2 5" id="KW-0813">Transport</keyword>
<dbReference type="GO" id="GO:0046872">
    <property type="term" value="F:metal ion binding"/>
    <property type="evidence" value="ECO:0007669"/>
    <property type="project" value="UniProtKB-KW"/>
</dbReference>
<evidence type="ECO:0000313" key="8">
    <source>
        <dbReference type="EMBL" id="ABU57684.1"/>
    </source>
</evidence>
<evidence type="ECO:0000256" key="1">
    <source>
        <dbReference type="ARBA" id="ARBA00004196"/>
    </source>
</evidence>
<dbReference type="InterPro" id="IPR006127">
    <property type="entry name" value="ZnuA-like"/>
</dbReference>
<dbReference type="AlphaFoldDB" id="A7NJL4"/>
<evidence type="ECO:0000256" key="2">
    <source>
        <dbReference type="ARBA" id="ARBA00022448"/>
    </source>
</evidence>
<dbReference type="Gene3D" id="3.40.50.1980">
    <property type="entry name" value="Nitrogenase molybdenum iron protein domain"/>
    <property type="match status" value="3"/>
</dbReference>
<dbReference type="KEGG" id="rca:Rcas_1591"/>
<dbReference type="InterPro" id="IPR006128">
    <property type="entry name" value="Lipoprotein_PsaA-like"/>
</dbReference>
<dbReference type="eggNOG" id="COG0803">
    <property type="taxonomic scope" value="Bacteria"/>
</dbReference>
<evidence type="ECO:0000256" key="5">
    <source>
        <dbReference type="RuleBase" id="RU003512"/>
    </source>
</evidence>
<dbReference type="InterPro" id="IPR050492">
    <property type="entry name" value="Bact_metal-bind_prot9"/>
</dbReference>
<feature type="chain" id="PRO_5002711512" evidence="7">
    <location>
        <begin position="19"/>
        <end position="497"/>
    </location>
</feature>
<dbReference type="GO" id="GO:0007155">
    <property type="term" value="P:cell adhesion"/>
    <property type="evidence" value="ECO:0007669"/>
    <property type="project" value="InterPro"/>
</dbReference>
<dbReference type="RefSeq" id="WP_012120112.1">
    <property type="nucleotide sequence ID" value="NC_009767.1"/>
</dbReference>
<accession>A7NJL4</accession>
<dbReference type="PANTHER" id="PTHR42953:SF1">
    <property type="entry name" value="METAL-BINDING PROTEIN HI_0362-RELATED"/>
    <property type="match status" value="1"/>
</dbReference>
<dbReference type="PANTHER" id="PTHR42953">
    <property type="entry name" value="HIGH-AFFINITY ZINC UPTAKE SYSTEM PROTEIN ZNUA-RELATED"/>
    <property type="match status" value="1"/>
</dbReference>
<organism evidence="8 9">
    <name type="scientific">Roseiflexus castenholzii (strain DSM 13941 / HLO8)</name>
    <dbReference type="NCBI Taxonomy" id="383372"/>
    <lineage>
        <taxon>Bacteria</taxon>
        <taxon>Bacillati</taxon>
        <taxon>Chloroflexota</taxon>
        <taxon>Chloroflexia</taxon>
        <taxon>Chloroflexales</taxon>
        <taxon>Roseiflexineae</taxon>
        <taxon>Roseiflexaceae</taxon>
        <taxon>Roseiflexus</taxon>
    </lineage>
</organism>
<dbReference type="InterPro" id="IPR006129">
    <property type="entry name" value="AdhesinB"/>
</dbReference>
<dbReference type="GO" id="GO:0030001">
    <property type="term" value="P:metal ion transport"/>
    <property type="evidence" value="ECO:0007669"/>
    <property type="project" value="InterPro"/>
</dbReference>
<feature type="signal peptide" evidence="7">
    <location>
        <begin position="1"/>
        <end position="18"/>
    </location>
</feature>
<evidence type="ECO:0000313" key="9">
    <source>
        <dbReference type="Proteomes" id="UP000000263"/>
    </source>
</evidence>
<evidence type="ECO:0000256" key="6">
    <source>
        <dbReference type="SAM" id="MobiDB-lite"/>
    </source>
</evidence>
<dbReference type="OrthoDB" id="9810636at2"/>
<dbReference type="PRINTS" id="PR00691">
    <property type="entry name" value="ADHESINB"/>
</dbReference>
<feature type="compositionally biased region" description="Low complexity" evidence="6">
    <location>
        <begin position="37"/>
        <end position="61"/>
    </location>
</feature>
<evidence type="ECO:0000256" key="3">
    <source>
        <dbReference type="ARBA" id="ARBA00022723"/>
    </source>
</evidence>
<comment type="similarity">
    <text evidence="5">Belongs to the bacterial solute-binding protein 9 family.</text>
</comment>
<proteinExistence type="inferred from homology"/>